<evidence type="ECO:0000256" key="2">
    <source>
        <dbReference type="ARBA" id="ARBA00022723"/>
    </source>
</evidence>
<dbReference type="KEGG" id="sste:SAMEA4384403_0932"/>
<proteinExistence type="predicted"/>
<dbReference type="Pfam" id="PF13378">
    <property type="entry name" value="MR_MLE_C"/>
    <property type="match status" value="1"/>
</dbReference>
<dbReference type="SFLD" id="SFLDG00180">
    <property type="entry name" value="muconate_cycloisomerase"/>
    <property type="match status" value="1"/>
</dbReference>
<dbReference type="GO" id="GO:0043748">
    <property type="term" value="F:O-succinylbenzoate synthase activity"/>
    <property type="evidence" value="ECO:0007669"/>
    <property type="project" value="UniProtKB-EC"/>
</dbReference>
<feature type="domain" description="Enolase C-terminal" evidence="7">
    <location>
        <begin position="140"/>
        <end position="316"/>
    </location>
</feature>
<evidence type="ECO:0000256" key="3">
    <source>
        <dbReference type="ARBA" id="ARBA00022842"/>
    </source>
</evidence>
<dbReference type="SFLD" id="SFLDF00009">
    <property type="entry name" value="o-succinylbenzoate_synthase"/>
    <property type="match status" value="1"/>
</dbReference>
<accession>A0A239YYF0</accession>
<reference evidence="8 9" key="1">
    <citation type="submission" date="2017-06" db="EMBL/GenBank/DDBJ databases">
        <authorList>
            <consortium name="Pathogen Informatics"/>
        </authorList>
    </citation>
    <scope>NUCLEOTIDE SEQUENCE [LARGE SCALE GENOMIC DNA]</scope>
    <source>
        <strain evidence="8 9">NCTC13839</strain>
    </source>
</reference>
<dbReference type="EC" id="4.2.1.113" evidence="5 6"/>
<dbReference type="InterPro" id="IPR029017">
    <property type="entry name" value="Enolase-like_N"/>
</dbReference>
<keyword evidence="3" id="KW-0460">Magnesium</keyword>
<evidence type="ECO:0000256" key="5">
    <source>
        <dbReference type="ARBA" id="ARBA00029491"/>
    </source>
</evidence>
<keyword evidence="4 8" id="KW-0456">Lyase</keyword>
<evidence type="ECO:0000256" key="4">
    <source>
        <dbReference type="ARBA" id="ARBA00023239"/>
    </source>
</evidence>
<dbReference type="SUPFAM" id="SSF54826">
    <property type="entry name" value="Enolase N-terminal domain-like"/>
    <property type="match status" value="1"/>
</dbReference>
<comment type="cofactor">
    <cofactor evidence="1">
        <name>a divalent metal cation</name>
        <dbReference type="ChEBI" id="CHEBI:60240"/>
    </cofactor>
</comment>
<evidence type="ECO:0000256" key="6">
    <source>
        <dbReference type="NCBIfam" id="TIGR01928"/>
    </source>
</evidence>
<dbReference type="Proteomes" id="UP000242084">
    <property type="component" value="Chromosome 1"/>
</dbReference>
<dbReference type="Gene3D" id="3.20.20.120">
    <property type="entry name" value="Enolase-like C-terminal domain"/>
    <property type="match status" value="1"/>
</dbReference>
<gene>
    <name evidence="8" type="primary">menC</name>
    <name evidence="8" type="ORF">SAMEA4384403_00932</name>
</gene>
<dbReference type="SUPFAM" id="SSF51604">
    <property type="entry name" value="Enolase C-terminal domain-like"/>
    <property type="match status" value="1"/>
</dbReference>
<dbReference type="PANTHER" id="PTHR48073:SF5">
    <property type="entry name" value="O-SUCCINYLBENZOATE SYNTHASE"/>
    <property type="match status" value="1"/>
</dbReference>
<dbReference type="InterPro" id="IPR010197">
    <property type="entry name" value="OSBS/NAAAR"/>
</dbReference>
<dbReference type="SFLD" id="SFLDS00001">
    <property type="entry name" value="Enolase"/>
    <property type="match status" value="1"/>
</dbReference>
<dbReference type="GO" id="GO:0046872">
    <property type="term" value="F:metal ion binding"/>
    <property type="evidence" value="ECO:0007669"/>
    <property type="project" value="UniProtKB-KW"/>
</dbReference>
<evidence type="ECO:0000256" key="1">
    <source>
        <dbReference type="ARBA" id="ARBA00001968"/>
    </source>
</evidence>
<keyword evidence="2" id="KW-0479">Metal-binding</keyword>
<dbReference type="InterPro" id="IPR036849">
    <property type="entry name" value="Enolase-like_C_sf"/>
</dbReference>
<dbReference type="PANTHER" id="PTHR48073">
    <property type="entry name" value="O-SUCCINYLBENZOATE SYNTHASE-RELATED"/>
    <property type="match status" value="1"/>
</dbReference>
<evidence type="ECO:0000259" key="7">
    <source>
        <dbReference type="Pfam" id="PF13378"/>
    </source>
</evidence>
<dbReference type="AlphaFoldDB" id="A0A239YYF0"/>
<protein>
    <recommendedName>
        <fullName evidence="5 6">o-succinylbenzoate synthase</fullName>
        <ecNumber evidence="5 6">4.2.1.113</ecNumber>
    </recommendedName>
</protein>
<sequence>MRRNNLYFYSYTANFKVPIETPLIHLDKREVLVVEWVDIYGRSYFGECNAFETDWYHDETIASVVINLKKWFEKHQHDTFDNYESSVSKLNELDEYPNARSVLSMIFVQMFNELGEVKVSYGATVNGHLKEYVTRYAHTMPNRIKLKWNQHSKEDMKFLETQYPDVLRVIDANGKITESDISILNQFKSKQFIYIEQPFKDYETYLTLRNKLNVPVFIDESAVNVDTVNKFNTEQVIDGVVVKPSRVGGIDKAIEMINYCKQNELKVVIGGMYEFGLSAYFTAMLASYSDYPSDISPSDYYFDHDFIENPASIDQNNIMYTPPLVNKQKLKKYNKY</sequence>
<dbReference type="EMBL" id="LT906462">
    <property type="protein sequence ID" value="SNV63274.1"/>
    <property type="molecule type" value="Genomic_DNA"/>
</dbReference>
<dbReference type="InterPro" id="IPR029065">
    <property type="entry name" value="Enolase_C-like"/>
</dbReference>
<name>A0A239YYF0_9STAP</name>
<dbReference type="OrthoDB" id="9774531at2"/>
<dbReference type="NCBIfam" id="TIGR01928">
    <property type="entry name" value="menC_lowGC_arch"/>
    <property type="match status" value="1"/>
</dbReference>
<dbReference type="RefSeq" id="WP_095087256.1">
    <property type="nucleotide sequence ID" value="NZ_BMDM01000002.1"/>
</dbReference>
<evidence type="ECO:0000313" key="8">
    <source>
        <dbReference type="EMBL" id="SNV63274.1"/>
    </source>
</evidence>
<evidence type="ECO:0000313" key="9">
    <source>
        <dbReference type="Proteomes" id="UP000242084"/>
    </source>
</evidence>
<organism evidence="8 9">
    <name type="scientific">Mammaliicoccus stepanovicii</name>
    <dbReference type="NCBI Taxonomy" id="643214"/>
    <lineage>
        <taxon>Bacteria</taxon>
        <taxon>Bacillati</taxon>
        <taxon>Bacillota</taxon>
        <taxon>Bacilli</taxon>
        <taxon>Bacillales</taxon>
        <taxon>Staphylococcaceae</taxon>
        <taxon>Mammaliicoccus</taxon>
    </lineage>
</organism>
<keyword evidence="9" id="KW-1185">Reference proteome</keyword>
<dbReference type="Gene3D" id="3.30.390.10">
    <property type="entry name" value="Enolase-like, N-terminal domain"/>
    <property type="match status" value="1"/>
</dbReference>
<dbReference type="GO" id="GO:0009234">
    <property type="term" value="P:menaquinone biosynthetic process"/>
    <property type="evidence" value="ECO:0007669"/>
    <property type="project" value="UniProtKB-UniRule"/>
</dbReference>